<dbReference type="Pfam" id="PF00400">
    <property type="entry name" value="WD40"/>
    <property type="match status" value="3"/>
</dbReference>
<keyword evidence="1 5" id="KW-0853">WD repeat</keyword>
<dbReference type="InterPro" id="IPR001680">
    <property type="entry name" value="WD40_rpt"/>
</dbReference>
<proteinExistence type="inferred from homology"/>
<evidence type="ECO:0000256" key="1">
    <source>
        <dbReference type="ARBA" id="ARBA00022574"/>
    </source>
</evidence>
<dbReference type="InterPro" id="IPR036322">
    <property type="entry name" value="WD40_repeat_dom_sf"/>
</dbReference>
<dbReference type="AlphaFoldDB" id="A0AAV7Z0N3"/>
<feature type="repeat" description="WD" evidence="5">
    <location>
        <begin position="364"/>
        <end position="398"/>
    </location>
</feature>
<keyword evidence="3" id="KW-0647">Proteasome</keyword>
<evidence type="ECO:0000256" key="2">
    <source>
        <dbReference type="ARBA" id="ARBA00022737"/>
    </source>
</evidence>
<organism evidence="6 7">
    <name type="scientific">Anaeramoeba flamelloides</name>
    <dbReference type="NCBI Taxonomy" id="1746091"/>
    <lineage>
        <taxon>Eukaryota</taxon>
        <taxon>Metamonada</taxon>
        <taxon>Anaeramoebidae</taxon>
        <taxon>Anaeramoeba</taxon>
    </lineage>
</organism>
<protein>
    <submittedName>
        <fullName evidence="6">Thyroid hormone up-regulated protein</fullName>
    </submittedName>
</protein>
<accession>A0AAV7Z0N3</accession>
<dbReference type="PANTHER" id="PTHR19857">
    <property type="entry name" value="MITOCHONDRIAL DIVISION PROTEIN 1-RELATED"/>
    <property type="match status" value="1"/>
</dbReference>
<name>A0AAV7Z0N3_9EUKA</name>
<dbReference type="Proteomes" id="UP001146793">
    <property type="component" value="Unassembled WGS sequence"/>
</dbReference>
<dbReference type="InterPro" id="IPR019775">
    <property type="entry name" value="WD40_repeat_CS"/>
</dbReference>
<dbReference type="InterPro" id="IPR020472">
    <property type="entry name" value="WD40_PAC1"/>
</dbReference>
<comment type="caution">
    <text evidence="6">The sequence shown here is derived from an EMBL/GenBank/DDBJ whole genome shotgun (WGS) entry which is preliminary data.</text>
</comment>
<evidence type="ECO:0000313" key="6">
    <source>
        <dbReference type="EMBL" id="KAJ3433690.1"/>
    </source>
</evidence>
<evidence type="ECO:0000256" key="3">
    <source>
        <dbReference type="ARBA" id="ARBA00022942"/>
    </source>
</evidence>
<reference evidence="6" key="1">
    <citation type="submission" date="2022-08" db="EMBL/GenBank/DDBJ databases">
        <title>Novel sulphate-reducing endosymbionts in the free-living metamonad Anaeramoeba.</title>
        <authorList>
            <person name="Jerlstrom-Hultqvist J."/>
            <person name="Cepicka I."/>
            <person name="Gallot-Lavallee L."/>
            <person name="Salas-Leiva D."/>
            <person name="Curtis B.A."/>
            <person name="Zahonova K."/>
            <person name="Pipaliya S."/>
            <person name="Dacks J."/>
            <person name="Roger A.J."/>
        </authorList>
    </citation>
    <scope>NUCLEOTIDE SEQUENCE</scope>
    <source>
        <strain evidence="6">Busselton2</strain>
    </source>
</reference>
<dbReference type="EMBL" id="JANTQA010000047">
    <property type="protein sequence ID" value="KAJ3433690.1"/>
    <property type="molecule type" value="Genomic_DNA"/>
</dbReference>
<evidence type="ECO:0000256" key="4">
    <source>
        <dbReference type="ARBA" id="ARBA00038321"/>
    </source>
</evidence>
<comment type="similarity">
    <text evidence="4">Belongs to the WD repeat PAAF1/RPN14 family.</text>
</comment>
<feature type="repeat" description="WD" evidence="5">
    <location>
        <begin position="164"/>
        <end position="205"/>
    </location>
</feature>
<feature type="repeat" description="WD" evidence="5">
    <location>
        <begin position="122"/>
        <end position="163"/>
    </location>
</feature>
<dbReference type="PANTHER" id="PTHR19857:SF19">
    <property type="entry name" value="26S PROTEASOME REGULATORY SUBUNIT RPN14"/>
    <property type="match status" value="1"/>
</dbReference>
<dbReference type="SMART" id="SM00320">
    <property type="entry name" value="WD40"/>
    <property type="match status" value="4"/>
</dbReference>
<evidence type="ECO:0000256" key="5">
    <source>
        <dbReference type="PROSITE-ProRule" id="PRU00221"/>
    </source>
</evidence>
<dbReference type="PROSITE" id="PS50082">
    <property type="entry name" value="WD_REPEATS_2"/>
    <property type="match status" value="3"/>
</dbReference>
<keyword evidence="2" id="KW-0677">Repeat</keyword>
<dbReference type="PROSITE" id="PS00678">
    <property type="entry name" value="WD_REPEATS_1"/>
    <property type="match status" value="1"/>
</dbReference>
<dbReference type="Gene3D" id="2.130.10.10">
    <property type="entry name" value="YVTN repeat-like/Quinoprotein amine dehydrogenase"/>
    <property type="match status" value="2"/>
</dbReference>
<dbReference type="PRINTS" id="PR00320">
    <property type="entry name" value="GPROTEINBRPT"/>
</dbReference>
<dbReference type="GO" id="GO:0000502">
    <property type="term" value="C:proteasome complex"/>
    <property type="evidence" value="ECO:0007669"/>
    <property type="project" value="UniProtKB-KW"/>
</dbReference>
<dbReference type="SUPFAM" id="SSF50978">
    <property type="entry name" value="WD40 repeat-like"/>
    <property type="match status" value="1"/>
</dbReference>
<dbReference type="PROSITE" id="PS50294">
    <property type="entry name" value="WD_REPEATS_REGION"/>
    <property type="match status" value="3"/>
</dbReference>
<evidence type="ECO:0000313" key="7">
    <source>
        <dbReference type="Proteomes" id="UP001146793"/>
    </source>
</evidence>
<gene>
    <name evidence="6" type="ORF">M0812_22655</name>
</gene>
<sequence length="398" mass="44871">MSLRLQPDWDLETPFWVQYTKPNLSKTVHGKIMSSGESVGAFKMEANKKKKNSVFVQYTDVKPELVTEFRTPIATYSSIHEQKMPNIHCVSLTTTGELCVSGSDSGSLQIFETNSGTLRRTLKGHFMDVYDAKFFPSDKVVLSAGADFRVKIWDITDGECVVSFAGHARRVNCLEFVERGRNVLSGSEDGTIRLWNCATGDCIRTFPEKKLNQITIGVNQINLTSSQDQFISKTNWAENDDRESGTEGKVLYAAKDDGLVDIWDLRALKRVRQLDSYSKNSPFSEHFSCVGIVNYGFNCYAAIGRYILVWDIRKPEQINQVWDPICTSNISALHKDDVENSIWAATADGECFRIKDNKRTLSLSGSDYEPINDLSYSSNSHQLITSARDGKIRLYRVD</sequence>
<dbReference type="InterPro" id="IPR051179">
    <property type="entry name" value="WD_repeat_multifunction"/>
</dbReference>
<dbReference type="InterPro" id="IPR015943">
    <property type="entry name" value="WD40/YVTN_repeat-like_dom_sf"/>
</dbReference>